<dbReference type="GO" id="GO:0004620">
    <property type="term" value="F:phospholipase activity"/>
    <property type="evidence" value="ECO:0007669"/>
    <property type="project" value="TreeGrafter"/>
</dbReference>
<gene>
    <name evidence="2" type="ORF">OAUR00152_LOCUS5782</name>
</gene>
<evidence type="ECO:0000313" key="2">
    <source>
        <dbReference type="EMBL" id="CAE2214199.1"/>
    </source>
</evidence>
<organism evidence="2">
    <name type="scientific">Odontella aurita</name>
    <dbReference type="NCBI Taxonomy" id="265563"/>
    <lineage>
        <taxon>Eukaryota</taxon>
        <taxon>Sar</taxon>
        <taxon>Stramenopiles</taxon>
        <taxon>Ochrophyta</taxon>
        <taxon>Bacillariophyta</taxon>
        <taxon>Mediophyceae</taxon>
        <taxon>Biddulphiophycidae</taxon>
        <taxon>Eupodiscales</taxon>
        <taxon>Odontellaceae</taxon>
        <taxon>Odontella</taxon>
    </lineage>
</organism>
<dbReference type="SMART" id="SM01127">
    <property type="entry name" value="DDHD"/>
    <property type="match status" value="1"/>
</dbReference>
<dbReference type="InterPro" id="IPR058055">
    <property type="entry name" value="PA-PLA1"/>
</dbReference>
<proteinExistence type="predicted"/>
<dbReference type="GO" id="GO:0046872">
    <property type="term" value="F:metal ion binding"/>
    <property type="evidence" value="ECO:0007669"/>
    <property type="project" value="InterPro"/>
</dbReference>
<reference evidence="2" key="1">
    <citation type="submission" date="2021-01" db="EMBL/GenBank/DDBJ databases">
        <authorList>
            <person name="Corre E."/>
            <person name="Pelletier E."/>
            <person name="Niang G."/>
            <person name="Scheremetjew M."/>
            <person name="Finn R."/>
            <person name="Kale V."/>
            <person name="Holt S."/>
            <person name="Cochrane G."/>
            <person name="Meng A."/>
            <person name="Brown T."/>
            <person name="Cohen L."/>
        </authorList>
    </citation>
    <scope>NUCLEOTIDE SEQUENCE</scope>
    <source>
        <strain evidence="2">Isolate 1302-5</strain>
    </source>
</reference>
<feature type="domain" description="DDHD" evidence="1">
    <location>
        <begin position="435"/>
        <end position="667"/>
    </location>
</feature>
<dbReference type="PANTHER" id="PTHR23509">
    <property type="entry name" value="PA-PL1 PHOSPHOLIPASE FAMILY"/>
    <property type="match status" value="1"/>
</dbReference>
<name>A0A7S4MCP5_9STRA</name>
<evidence type="ECO:0000259" key="1">
    <source>
        <dbReference type="PROSITE" id="PS51043"/>
    </source>
</evidence>
<dbReference type="PANTHER" id="PTHR23509:SF10">
    <property type="entry name" value="LD21067P"/>
    <property type="match status" value="1"/>
</dbReference>
<dbReference type="Pfam" id="PF02862">
    <property type="entry name" value="DDHD"/>
    <property type="match status" value="2"/>
</dbReference>
<sequence>MPNWDGIEDASSTPSRVWLSREKDVDPWRPLRKADCRAINSSEGDTVHIECGRATADLPSRTLIYNFFNAPSRRLVAAIWFWKEEKSSKEFILHPLSETDDHLVERFYQKILEASSSLGNGLDAVLKEEVSLEDDKDFKVTIIKSGGILSLKKRPKKGFALGLGNQFSLQRGFGAYTVEGEDDELALGPVENVIFVVHGVGEAMWSREGSNVPSLMTEVNQTRARICEKLVGSWKKNCERAKAKKKDLPPPPGRIEILPIEWYDRIHSSSSSLKKSLISTTLLSVPKLRAIANDVVFDVLMYLTPEFCEEVLDCVTMQVNDMFIRFQTVHSDFVSRKGKCALVGHSLGSVIAWDLLSNLQQNRKNIRENESDQRSKTNPSAWSFADFLCGNDTTASDSKDRVVGYQAYVKEDSELNEAEAGTWGPVLPKRMTKVIPFVPEFTIFLGSPLGMFLTLRGARPVFNEIRKRSNLKKKKKEVEERRKSEGGVGVSPDFFDMVHKADEEATSPFCLPTGALYNIFHPSDPVAYRIEPLLLAPETPDRNLPPPEFLTVGKEGVRLHVKARELGGSLFKGMSGLLNSIDKAVVAASEIVGGGVEDVAPSKGKKSLSEKAACGELKFALGGSSRRVDYQLQPGVVDNEYLSAITAHSSYFANEDLLDFVIEQCHK</sequence>
<dbReference type="PROSITE" id="PS51043">
    <property type="entry name" value="DDHD"/>
    <property type="match status" value="1"/>
</dbReference>
<accession>A0A7S4MCP5</accession>
<dbReference type="InterPro" id="IPR004177">
    <property type="entry name" value="DDHD_dom"/>
</dbReference>
<dbReference type="EMBL" id="HBKQ01008573">
    <property type="protein sequence ID" value="CAE2214199.1"/>
    <property type="molecule type" value="Transcribed_RNA"/>
</dbReference>
<protein>
    <recommendedName>
        <fullName evidence="1">DDHD domain-containing protein</fullName>
    </recommendedName>
</protein>
<dbReference type="AlphaFoldDB" id="A0A7S4MCP5"/>
<dbReference type="GO" id="GO:0005737">
    <property type="term" value="C:cytoplasm"/>
    <property type="evidence" value="ECO:0007669"/>
    <property type="project" value="TreeGrafter"/>
</dbReference>